<accession>X1PJN9</accession>
<sequence>MPSTSCRIVAAGAAGVVLVSKEPLRSSFIVQNVDATVVVCIYTKPGKEFEGIYLYPQTWIQF</sequence>
<organism evidence="1">
    <name type="scientific">marine sediment metagenome</name>
    <dbReference type="NCBI Taxonomy" id="412755"/>
    <lineage>
        <taxon>unclassified sequences</taxon>
        <taxon>metagenomes</taxon>
        <taxon>ecological metagenomes</taxon>
    </lineage>
</organism>
<reference evidence="1" key="1">
    <citation type="journal article" date="2014" name="Front. Microbiol.">
        <title>High frequency of phylogenetically diverse reductive dehalogenase-homologous genes in deep subseafloor sedimentary metagenomes.</title>
        <authorList>
            <person name="Kawai M."/>
            <person name="Futagami T."/>
            <person name="Toyoda A."/>
            <person name="Takaki Y."/>
            <person name="Nishi S."/>
            <person name="Hori S."/>
            <person name="Arai W."/>
            <person name="Tsubouchi T."/>
            <person name="Morono Y."/>
            <person name="Uchiyama I."/>
            <person name="Ito T."/>
            <person name="Fujiyama A."/>
            <person name="Inagaki F."/>
            <person name="Takami H."/>
        </authorList>
    </citation>
    <scope>NUCLEOTIDE SEQUENCE</scope>
    <source>
        <strain evidence="1">Expedition CK06-06</strain>
    </source>
</reference>
<comment type="caution">
    <text evidence="1">The sequence shown here is derived from an EMBL/GenBank/DDBJ whole genome shotgun (WGS) entry which is preliminary data.</text>
</comment>
<gene>
    <name evidence="1" type="ORF">S06H3_40660</name>
</gene>
<dbReference type="EMBL" id="BARV01024976">
    <property type="protein sequence ID" value="GAI39265.1"/>
    <property type="molecule type" value="Genomic_DNA"/>
</dbReference>
<protein>
    <submittedName>
        <fullName evidence="1">Uncharacterized protein</fullName>
    </submittedName>
</protein>
<dbReference type="AlphaFoldDB" id="X1PJN9"/>
<name>X1PJN9_9ZZZZ</name>
<evidence type="ECO:0000313" key="1">
    <source>
        <dbReference type="EMBL" id="GAI39265.1"/>
    </source>
</evidence>
<proteinExistence type="predicted"/>